<proteinExistence type="predicted"/>
<reference evidence="2 3" key="1">
    <citation type="submission" date="2020-01" db="EMBL/GenBank/DDBJ databases">
        <title>Paenibacillus soybeanensis sp. nov. isolated from the nodules of soybean (Glycine max(L.) Merr).</title>
        <authorList>
            <person name="Wang H."/>
        </authorList>
    </citation>
    <scope>NUCLEOTIDE SEQUENCE [LARGE SCALE GENOMIC DNA]</scope>
    <source>
        <strain evidence="2 3">DSM 23054</strain>
    </source>
</reference>
<dbReference type="AlphaFoldDB" id="A0A7X4YLJ4"/>
<keyword evidence="3" id="KW-1185">Reference proteome</keyword>
<dbReference type="Proteomes" id="UP000558113">
    <property type="component" value="Unassembled WGS sequence"/>
</dbReference>
<feature type="region of interest" description="Disordered" evidence="1">
    <location>
        <begin position="109"/>
        <end position="134"/>
    </location>
</feature>
<evidence type="ECO:0000313" key="2">
    <source>
        <dbReference type="EMBL" id="NBC68587.1"/>
    </source>
</evidence>
<feature type="compositionally biased region" description="Polar residues" evidence="1">
    <location>
        <begin position="122"/>
        <end position="134"/>
    </location>
</feature>
<dbReference type="PROSITE" id="PS51257">
    <property type="entry name" value="PROKAR_LIPOPROTEIN"/>
    <property type="match status" value="1"/>
</dbReference>
<evidence type="ECO:0000256" key="1">
    <source>
        <dbReference type="SAM" id="MobiDB-lite"/>
    </source>
</evidence>
<dbReference type="EMBL" id="JAAAMU010000003">
    <property type="protein sequence ID" value="NBC68587.1"/>
    <property type="molecule type" value="Genomic_DNA"/>
</dbReference>
<evidence type="ECO:0000313" key="3">
    <source>
        <dbReference type="Proteomes" id="UP000558113"/>
    </source>
</evidence>
<dbReference type="RefSeq" id="WP_161695570.1">
    <property type="nucleotide sequence ID" value="NZ_JAAAMU010000003.1"/>
</dbReference>
<dbReference type="OrthoDB" id="2653555at2"/>
<protein>
    <recommendedName>
        <fullName evidence="4">Sporulation protein</fullName>
    </recommendedName>
</protein>
<evidence type="ECO:0008006" key="4">
    <source>
        <dbReference type="Google" id="ProtNLM"/>
    </source>
</evidence>
<accession>A0A7X4YLJ4</accession>
<comment type="caution">
    <text evidence="2">The sequence shown here is derived from an EMBL/GenBank/DDBJ whole genome shotgun (WGS) entry which is preliminary data.</text>
</comment>
<sequence>MIKQARILTLLTAVTLSLVVMSGCNYERYVQNSTYDYGSKNKGDPKMLGSRMYGTVSGLPGQHDNAWFEYSSLISNDVSSINGVAGALVMLTDKNAYVGITTDWTATGTMKSGGRATREQDNSGSTQGVYNNDTGSPYWNNQRIATPYNSYFTINDHNQISSELKQTIAIHVRKLAPSVQEVHISANKEFNNHLIQYAQEAWAGHSLMPWLPSFNKLVKHQFVGGNDVPAPLDVQQGQAAMHK</sequence>
<name>A0A7X4YLJ4_9BACL</name>
<organism evidence="2 3">
    <name type="scientific">Paenibacillus sacheonensis</name>
    <dbReference type="NCBI Taxonomy" id="742054"/>
    <lineage>
        <taxon>Bacteria</taxon>
        <taxon>Bacillati</taxon>
        <taxon>Bacillota</taxon>
        <taxon>Bacilli</taxon>
        <taxon>Bacillales</taxon>
        <taxon>Paenibacillaceae</taxon>
        <taxon>Paenibacillus</taxon>
    </lineage>
</organism>
<gene>
    <name evidence="2" type="ORF">GT003_06280</name>
</gene>